<dbReference type="PANTHER" id="PTHR13994:SF29">
    <property type="entry name" value="NUDIX HYDROLASE 2"/>
    <property type="match status" value="1"/>
</dbReference>
<evidence type="ECO:0000313" key="4">
    <source>
        <dbReference type="Proteomes" id="UP001652623"/>
    </source>
</evidence>
<evidence type="ECO:0000259" key="3">
    <source>
        <dbReference type="PROSITE" id="PS51462"/>
    </source>
</evidence>
<dbReference type="PRINTS" id="PR01356">
    <property type="entry name" value="GFGPROTEIN"/>
</dbReference>
<gene>
    <name evidence="5" type="primary">LOC125422883</name>
</gene>
<dbReference type="RefSeq" id="XP_060674996.1">
    <property type="nucleotide sequence ID" value="XM_060819013.1"/>
</dbReference>
<dbReference type="Pfam" id="PF18290">
    <property type="entry name" value="Nudix_hydro"/>
    <property type="match status" value="1"/>
</dbReference>
<proteinExistence type="inferred from homology"/>
<reference evidence="5" key="1">
    <citation type="submission" date="2025-08" db="UniProtKB">
        <authorList>
            <consortium name="RefSeq"/>
        </authorList>
    </citation>
    <scope>IDENTIFICATION</scope>
    <source>
        <tissue evidence="5">Seedling</tissue>
    </source>
</reference>
<name>A0ABM4AE38_ZIZJJ</name>
<evidence type="ECO:0000313" key="5">
    <source>
        <dbReference type="RefSeq" id="XP_060674996.1"/>
    </source>
</evidence>
<dbReference type="InterPro" id="IPR020084">
    <property type="entry name" value="NUDIX_hydrolase_CS"/>
</dbReference>
<dbReference type="CDD" id="cd04670">
    <property type="entry name" value="NUDIX_ASFGF2_Nudt6"/>
    <property type="match status" value="1"/>
</dbReference>
<dbReference type="Pfam" id="PF00293">
    <property type="entry name" value="NUDIX"/>
    <property type="match status" value="1"/>
</dbReference>
<dbReference type="GeneID" id="125422883"/>
<dbReference type="InterPro" id="IPR040618">
    <property type="entry name" value="Pre-Nudix"/>
</dbReference>
<keyword evidence="4" id="KW-1185">Reference proteome</keyword>
<dbReference type="PROSITE" id="PS51462">
    <property type="entry name" value="NUDIX"/>
    <property type="match status" value="1"/>
</dbReference>
<comment type="similarity">
    <text evidence="1">Belongs to the Nudix hydrolase family.</text>
</comment>
<dbReference type="Gene3D" id="3.40.630.30">
    <property type="match status" value="1"/>
</dbReference>
<evidence type="ECO:0000256" key="1">
    <source>
        <dbReference type="ARBA" id="ARBA00005582"/>
    </source>
</evidence>
<dbReference type="Proteomes" id="UP001652623">
    <property type="component" value="Chromosome 1"/>
</dbReference>
<dbReference type="PROSITE" id="PS00893">
    <property type="entry name" value="NUDIX_BOX"/>
    <property type="match status" value="1"/>
</dbReference>
<dbReference type="SUPFAM" id="SSF55811">
    <property type="entry name" value="Nudix"/>
    <property type="match status" value="1"/>
</dbReference>
<feature type="domain" description="Nudix hydrolase" evidence="3">
    <location>
        <begin position="82"/>
        <end position="216"/>
    </location>
</feature>
<dbReference type="InterPro" id="IPR000086">
    <property type="entry name" value="NUDIX_hydrolase_dom"/>
</dbReference>
<dbReference type="GO" id="GO:0016787">
    <property type="term" value="F:hydrolase activity"/>
    <property type="evidence" value="ECO:0007669"/>
    <property type="project" value="UniProtKB-KW"/>
</dbReference>
<dbReference type="InterPro" id="IPR003293">
    <property type="entry name" value="Nudix_hydrolase6-like"/>
</dbReference>
<protein>
    <submittedName>
        <fullName evidence="5">Nudix hydrolase 2</fullName>
    </submittedName>
</protein>
<organism evidence="4 5">
    <name type="scientific">Ziziphus jujuba</name>
    <name type="common">Chinese jujube</name>
    <name type="synonym">Ziziphus sativa</name>
    <dbReference type="NCBI Taxonomy" id="326968"/>
    <lineage>
        <taxon>Eukaryota</taxon>
        <taxon>Viridiplantae</taxon>
        <taxon>Streptophyta</taxon>
        <taxon>Embryophyta</taxon>
        <taxon>Tracheophyta</taxon>
        <taxon>Spermatophyta</taxon>
        <taxon>Magnoliopsida</taxon>
        <taxon>eudicotyledons</taxon>
        <taxon>Gunneridae</taxon>
        <taxon>Pentapetalae</taxon>
        <taxon>rosids</taxon>
        <taxon>fabids</taxon>
        <taxon>Rosales</taxon>
        <taxon>Rhamnaceae</taxon>
        <taxon>Paliureae</taxon>
        <taxon>Ziziphus</taxon>
    </lineage>
</organism>
<keyword evidence="2 5" id="KW-0378">Hydrolase</keyword>
<sequence length="332" mass="37693">MEEGKLTGNEAKEFRRVARELSGKNWKNAGTKGLWIKLPIALVNLVQAAVDEGFWYHHAEPEYLMLAYWLPKTKQVLPSYATNTGHIGAFVMNDKREVFVVKENRGMFKRMGLWKFPTGFAEEGEDIFAAAKREVKEETGIDSEFVEILALRHRHEQFHGKFNLFFVCMMRPLSFVIQWQDSELEEAQWMPLEEFAAQPLVKEVEFLNHMYEVCKAKVDGGYSGFSQLPVSGFHDDVGESSFYFNAMDLKNAEDNAEDPKNAEKNVEDLNNAANANTKMRSRCCCDGWGFVVYVTLFASNIPLTLNAENNVKDLNNAANAKDTKMSLGAVVM</sequence>
<accession>A0ABM4AE38</accession>
<dbReference type="Gene3D" id="3.90.79.10">
    <property type="entry name" value="Nucleoside Triphosphate Pyrophosphohydrolase"/>
    <property type="match status" value="1"/>
</dbReference>
<evidence type="ECO:0000256" key="2">
    <source>
        <dbReference type="ARBA" id="ARBA00022801"/>
    </source>
</evidence>
<dbReference type="PANTHER" id="PTHR13994">
    <property type="entry name" value="NUDIX HYDROLASE RELATED"/>
    <property type="match status" value="1"/>
</dbReference>
<dbReference type="InterPro" id="IPR015797">
    <property type="entry name" value="NUDIX_hydrolase-like_dom_sf"/>
</dbReference>